<reference evidence="1 2" key="1">
    <citation type="submission" date="2020-02" db="EMBL/GenBank/DDBJ databases">
        <title>Genome analysis of Thermosulfuriphilus ammonigenes ST65T, an anaerobic thermophilic chemolithoautotrophic bacterium isolated from a deep-sea hydrothermal vent.</title>
        <authorList>
            <person name="Slobodkina G."/>
            <person name="Allioux M."/>
            <person name="Merkel A."/>
            <person name="Alain K."/>
            <person name="Jebbar M."/>
            <person name="Slobodkin A."/>
        </authorList>
    </citation>
    <scope>NUCLEOTIDE SEQUENCE [LARGE SCALE GENOMIC DNA]</scope>
    <source>
        <strain evidence="1 2">ST65</strain>
    </source>
</reference>
<accession>A0A6G7PU96</accession>
<organism evidence="1 2">
    <name type="scientific">Thermosulfuriphilus ammonigenes</name>
    <dbReference type="NCBI Taxonomy" id="1936021"/>
    <lineage>
        <taxon>Bacteria</taxon>
        <taxon>Pseudomonadati</taxon>
        <taxon>Thermodesulfobacteriota</taxon>
        <taxon>Thermodesulfobacteria</taxon>
        <taxon>Thermodesulfobacteriales</taxon>
        <taxon>Thermodesulfobacteriaceae</taxon>
        <taxon>Thermosulfuriphilus</taxon>
    </lineage>
</organism>
<evidence type="ECO:0000313" key="2">
    <source>
        <dbReference type="Proteomes" id="UP000502179"/>
    </source>
</evidence>
<gene>
    <name evidence="1" type="ORF">G4V39_02200</name>
</gene>
<name>A0A6G7PU96_9BACT</name>
<dbReference type="PANTHER" id="PTHR30373">
    <property type="entry name" value="UPF0603 PROTEIN YGCG"/>
    <property type="match status" value="1"/>
</dbReference>
<sequence>MGRPKIAAIWLLLFLFGLTGAKAASIPALKGYVNDYAGMISPEVEVRLEALLKDLEKTDSTQFVILTVPDLGGLPIEDYALKVAETYGLGQKGRDNGVLLLVARKERRIRIEVGYGLEGVLTDVMAGRIIDQIIRPRFRAGDFDGGFMAGAQAIVKIVRGEFKGLPPPKTTGSGLPLASVVIFGAFIILAAASLSRLLGALAGALALPALAALALPWSPALLALAPVGLVMAFFLPALFSISGGGKRAPTSSPRSGSAQAEDYFPHHHREVIFWIGPERFGGPSSGWPGDFGGFSGGGGGFGGGGASGDW</sequence>
<dbReference type="RefSeq" id="WP_166031379.1">
    <property type="nucleotide sequence ID" value="NZ_CP048877.1"/>
</dbReference>
<dbReference type="AlphaFoldDB" id="A0A6G7PU96"/>
<dbReference type="EMBL" id="CP048877">
    <property type="protein sequence ID" value="QIJ71157.1"/>
    <property type="molecule type" value="Genomic_DNA"/>
</dbReference>
<dbReference type="KEGG" id="tav:G4V39_02200"/>
<keyword evidence="2" id="KW-1185">Reference proteome</keyword>
<dbReference type="InterPro" id="IPR007621">
    <property type="entry name" value="TPM_dom"/>
</dbReference>
<evidence type="ECO:0000313" key="1">
    <source>
        <dbReference type="EMBL" id="QIJ71157.1"/>
    </source>
</evidence>
<protein>
    <submittedName>
        <fullName evidence="1">TPM domain-containing protein</fullName>
    </submittedName>
</protein>
<dbReference type="Proteomes" id="UP000502179">
    <property type="component" value="Chromosome"/>
</dbReference>
<dbReference type="PANTHER" id="PTHR30373:SF2">
    <property type="entry name" value="UPF0603 PROTEIN YGCG"/>
    <property type="match status" value="1"/>
</dbReference>
<dbReference type="Gene3D" id="3.10.310.50">
    <property type="match status" value="1"/>
</dbReference>
<proteinExistence type="predicted"/>
<dbReference type="Pfam" id="PF04536">
    <property type="entry name" value="TPM_phosphatase"/>
    <property type="match status" value="1"/>
</dbReference>